<organism evidence="5 6">
    <name type="scientific">Gordonia iterans</name>
    <dbReference type="NCBI Taxonomy" id="1004901"/>
    <lineage>
        <taxon>Bacteria</taxon>
        <taxon>Bacillati</taxon>
        <taxon>Actinomycetota</taxon>
        <taxon>Actinomycetes</taxon>
        <taxon>Mycobacteriales</taxon>
        <taxon>Gordoniaceae</taxon>
        <taxon>Gordonia</taxon>
    </lineage>
</organism>
<evidence type="ECO:0000313" key="5">
    <source>
        <dbReference type="EMBL" id="AVM01259.1"/>
    </source>
</evidence>
<dbReference type="Pfam" id="PF00392">
    <property type="entry name" value="GntR"/>
    <property type="match status" value="1"/>
</dbReference>
<proteinExistence type="predicted"/>
<dbReference type="CDD" id="cd07377">
    <property type="entry name" value="WHTH_GntR"/>
    <property type="match status" value="1"/>
</dbReference>
<protein>
    <submittedName>
        <fullName evidence="5">GntR family transcriptional regulator</fullName>
    </submittedName>
</protein>
<dbReference type="EMBL" id="CP027433">
    <property type="protein sequence ID" value="AVM01259.1"/>
    <property type="molecule type" value="Genomic_DNA"/>
</dbReference>
<keyword evidence="1" id="KW-0805">Transcription regulation</keyword>
<dbReference type="Gene3D" id="1.10.10.10">
    <property type="entry name" value="Winged helix-like DNA-binding domain superfamily/Winged helix DNA-binding domain"/>
    <property type="match status" value="1"/>
</dbReference>
<dbReference type="KEGG" id="git:C6V83_14395"/>
<keyword evidence="3" id="KW-0804">Transcription</keyword>
<dbReference type="InterPro" id="IPR008920">
    <property type="entry name" value="TF_FadR/GntR_C"/>
</dbReference>
<dbReference type="PANTHER" id="PTHR43537">
    <property type="entry name" value="TRANSCRIPTIONAL REGULATOR, GNTR FAMILY"/>
    <property type="match status" value="1"/>
</dbReference>
<dbReference type="GO" id="GO:0003677">
    <property type="term" value="F:DNA binding"/>
    <property type="evidence" value="ECO:0007669"/>
    <property type="project" value="UniProtKB-KW"/>
</dbReference>
<evidence type="ECO:0000256" key="2">
    <source>
        <dbReference type="ARBA" id="ARBA00023125"/>
    </source>
</evidence>
<keyword evidence="2" id="KW-0238">DNA-binding</keyword>
<dbReference type="SUPFAM" id="SSF46785">
    <property type="entry name" value="Winged helix' DNA-binding domain"/>
    <property type="match status" value="1"/>
</dbReference>
<evidence type="ECO:0000313" key="6">
    <source>
        <dbReference type="Proteomes" id="UP000239814"/>
    </source>
</evidence>
<dbReference type="SUPFAM" id="SSF48008">
    <property type="entry name" value="GntR ligand-binding domain-like"/>
    <property type="match status" value="1"/>
</dbReference>
<dbReference type="PROSITE" id="PS50949">
    <property type="entry name" value="HTH_GNTR"/>
    <property type="match status" value="1"/>
</dbReference>
<dbReference type="RefSeq" id="WP_105942969.1">
    <property type="nucleotide sequence ID" value="NZ_CP027433.1"/>
</dbReference>
<dbReference type="InterPro" id="IPR000524">
    <property type="entry name" value="Tscrpt_reg_HTH_GntR"/>
</dbReference>
<dbReference type="InterPro" id="IPR036390">
    <property type="entry name" value="WH_DNA-bd_sf"/>
</dbReference>
<dbReference type="Gene3D" id="1.20.120.530">
    <property type="entry name" value="GntR ligand-binding domain-like"/>
    <property type="match status" value="1"/>
</dbReference>
<reference evidence="5 6" key="1">
    <citation type="submission" date="2018-03" db="EMBL/GenBank/DDBJ databases">
        <title>Characteristics and genome of n-alkane degrading marine bacteria Gordonia iterans isolated from crude oil contaminated in Tae-an, South Korea.</title>
        <authorList>
            <person name="Lee S.-S."/>
            <person name="Kim H."/>
        </authorList>
    </citation>
    <scope>NUCLEOTIDE SEQUENCE [LARGE SCALE GENOMIC DNA]</scope>
    <source>
        <strain evidence="5 6">Co17</strain>
    </source>
</reference>
<accession>A0A2S0KHV9</accession>
<dbReference type="InterPro" id="IPR011711">
    <property type="entry name" value="GntR_C"/>
</dbReference>
<dbReference type="SMART" id="SM00345">
    <property type="entry name" value="HTH_GNTR"/>
    <property type="match status" value="1"/>
</dbReference>
<name>A0A2S0KHV9_9ACTN</name>
<dbReference type="InterPro" id="IPR036388">
    <property type="entry name" value="WH-like_DNA-bd_sf"/>
</dbReference>
<evidence type="ECO:0000256" key="3">
    <source>
        <dbReference type="ARBA" id="ARBA00023163"/>
    </source>
</evidence>
<dbReference type="Pfam" id="PF07729">
    <property type="entry name" value="FCD"/>
    <property type="match status" value="1"/>
</dbReference>
<keyword evidence="6" id="KW-1185">Reference proteome</keyword>
<dbReference type="AlphaFoldDB" id="A0A2S0KHV9"/>
<dbReference type="GO" id="GO:0003700">
    <property type="term" value="F:DNA-binding transcription factor activity"/>
    <property type="evidence" value="ECO:0007669"/>
    <property type="project" value="InterPro"/>
</dbReference>
<gene>
    <name evidence="5" type="ORF">C6V83_14395</name>
</gene>
<dbReference type="PRINTS" id="PR00035">
    <property type="entry name" value="HTHGNTR"/>
</dbReference>
<evidence type="ECO:0000256" key="1">
    <source>
        <dbReference type="ARBA" id="ARBA00023015"/>
    </source>
</evidence>
<dbReference type="PANTHER" id="PTHR43537:SF24">
    <property type="entry name" value="GLUCONATE OPERON TRANSCRIPTIONAL REPRESSOR"/>
    <property type="match status" value="1"/>
</dbReference>
<feature type="domain" description="HTH gntR-type" evidence="4">
    <location>
        <begin position="7"/>
        <end position="74"/>
    </location>
</feature>
<dbReference type="Proteomes" id="UP000239814">
    <property type="component" value="Chromosome"/>
</dbReference>
<evidence type="ECO:0000259" key="4">
    <source>
        <dbReference type="PROSITE" id="PS50949"/>
    </source>
</evidence>
<sequence>MTTADPASAADRALTHIRTALLSGAYPPGTMLSESALAAELAVSRTPVRTALRLLQDEGLLTIYPKRGALVRELSLDEVREAAQARHALETAGVQFAGEAARRGLRDHLAPNLAEQERALRDDDFPAFARAAMAFHRAFAALPANTVMLDLYDRLQGRQLLSILRSTPTITDRPDTVLDEHRRLLDDAEAGAWTRFAERLHAHQEESHRLP</sequence>
<dbReference type="OrthoDB" id="4084810at2"/>